<gene>
    <name evidence="2" type="ORF">NBR_LOCUS7997</name>
</gene>
<accession>A0A158QY72</accession>
<evidence type="ECO:0000313" key="3">
    <source>
        <dbReference type="Proteomes" id="UP000271162"/>
    </source>
</evidence>
<organism evidence="4">
    <name type="scientific">Nippostrongylus brasiliensis</name>
    <name type="common">Rat hookworm</name>
    <dbReference type="NCBI Taxonomy" id="27835"/>
    <lineage>
        <taxon>Eukaryota</taxon>
        <taxon>Metazoa</taxon>
        <taxon>Ecdysozoa</taxon>
        <taxon>Nematoda</taxon>
        <taxon>Chromadorea</taxon>
        <taxon>Rhabditida</taxon>
        <taxon>Rhabditina</taxon>
        <taxon>Rhabditomorpha</taxon>
        <taxon>Strongyloidea</taxon>
        <taxon>Heligmosomidae</taxon>
        <taxon>Nippostrongylus</taxon>
    </lineage>
</organism>
<keyword evidence="3" id="KW-1185">Reference proteome</keyword>
<feature type="region of interest" description="Disordered" evidence="1">
    <location>
        <begin position="201"/>
        <end position="227"/>
    </location>
</feature>
<dbReference type="EMBL" id="UYSL01019951">
    <property type="protein sequence ID" value="VDL71586.1"/>
    <property type="molecule type" value="Genomic_DNA"/>
</dbReference>
<feature type="compositionally biased region" description="Basic and acidic residues" evidence="1">
    <location>
        <begin position="201"/>
        <end position="225"/>
    </location>
</feature>
<sequence>MATPTTHIYINETLRDAAKNVGKKWSAAQVRVRIWQPPDLDTTNLTKPVRFWELIELRPTTAGGKPVTPSRRDTDSTVAVPSATTKFTVTTSTSSSITSSTATSTAPVTVPWQPQTTVDPCGETDPSALMETLKAYRSSKLVRFVMTGDDAPDPPKEAERTWWDEDEWKRGGRSVLSPDVSRLHRRKELQMTVRNAMRELERLDHEDVDSERAEKPPEQEDRRIPDLTSSLPVLCGRIHFFHHEEDGGVHRFG</sequence>
<dbReference type="AlphaFoldDB" id="A0A158QY72"/>
<proteinExistence type="predicted"/>
<dbReference type="WBParaSite" id="NBR_0000799601-mRNA-1">
    <property type="protein sequence ID" value="NBR_0000799601-mRNA-1"/>
    <property type="gene ID" value="NBR_0000799601"/>
</dbReference>
<reference evidence="2 3" key="2">
    <citation type="submission" date="2018-11" db="EMBL/GenBank/DDBJ databases">
        <authorList>
            <consortium name="Pathogen Informatics"/>
        </authorList>
    </citation>
    <scope>NUCLEOTIDE SEQUENCE [LARGE SCALE GENOMIC DNA]</scope>
</reference>
<reference evidence="4" key="1">
    <citation type="submission" date="2016-04" db="UniProtKB">
        <authorList>
            <consortium name="WormBaseParasite"/>
        </authorList>
    </citation>
    <scope>IDENTIFICATION</scope>
</reference>
<protein>
    <submittedName>
        <fullName evidence="4">Pyridox_oxase_2 domain-containing protein</fullName>
    </submittedName>
</protein>
<evidence type="ECO:0000313" key="4">
    <source>
        <dbReference type="WBParaSite" id="NBR_0000799601-mRNA-1"/>
    </source>
</evidence>
<name>A0A158QY72_NIPBR</name>
<dbReference type="Proteomes" id="UP000271162">
    <property type="component" value="Unassembled WGS sequence"/>
</dbReference>
<evidence type="ECO:0000313" key="2">
    <source>
        <dbReference type="EMBL" id="VDL71586.1"/>
    </source>
</evidence>
<dbReference type="STRING" id="27835.A0A158QY72"/>
<evidence type="ECO:0000256" key="1">
    <source>
        <dbReference type="SAM" id="MobiDB-lite"/>
    </source>
</evidence>